<comment type="caution">
    <text evidence="1">The sequence shown here is derived from an EMBL/GenBank/DDBJ whole genome shotgun (WGS) entry which is preliminary data.</text>
</comment>
<keyword evidence="2" id="KW-1185">Reference proteome</keyword>
<organism evidence="1 2">
    <name type="scientific">Paenibacillus mesotrionivorans</name>
    <dbReference type="NCBI Taxonomy" id="3160968"/>
    <lineage>
        <taxon>Bacteria</taxon>
        <taxon>Bacillati</taxon>
        <taxon>Bacillota</taxon>
        <taxon>Bacilli</taxon>
        <taxon>Bacillales</taxon>
        <taxon>Paenibacillaceae</taxon>
        <taxon>Paenibacillus</taxon>
    </lineage>
</organism>
<evidence type="ECO:0000313" key="2">
    <source>
        <dbReference type="Proteomes" id="UP001631969"/>
    </source>
</evidence>
<evidence type="ECO:0000313" key="1">
    <source>
        <dbReference type="EMBL" id="MFM9327715.1"/>
    </source>
</evidence>
<proteinExistence type="predicted"/>
<protein>
    <submittedName>
        <fullName evidence="1">PucR family transcriptional regulator</fullName>
    </submittedName>
</protein>
<name>A0ACC7NUL2_9BACL</name>
<accession>A0ACC7NUL2</accession>
<dbReference type="EMBL" id="JBJURJ010000003">
    <property type="protein sequence ID" value="MFM9327715.1"/>
    <property type="molecule type" value="Genomic_DNA"/>
</dbReference>
<sequence length="548" mass="62178">MRLKELLQLPVYRDVRVRAGELGLDRQVKSVNMMDAPDIIHYLKPDELLLTTAYAIREQPDQLLLLIGQMAEADCAGLGIKTKRFLQEIPKQALELADALHFPLIELSLEPALGELLQESLRYMMEKNNEELRYALKMHRDFSTIIMQGKGNESILRILSDLVEGTVLLADGQLRILAQAGDEGAPMTARMLAALPEAAATLKKTAARSTSFSLLPGEGGTNSAEILVYAIELPYQPAFLILVNGQNSHSPYPGLAVEQAINVIGFELMKQQALKERSRRYKNEFFGDLIEGRFASAAEIATVGKRYGITEGYTYWCAVGKADDSPERGELRGLLHSSREALYDILKRTLNRHGLPCVMFNNKDLFAILLKWEWQRPFTEKELTECLRDIQEELYRWNALSFSFGIGNPVEQLTHIPASFHEAVSALQDGCQSLQTRFIRSYRTKEAEELLKMIPEGALTDFYLESFRAVLEEEPHERDELMATARVFLDTQGQIGETAKRLYVHRNTVSYRLNKYEQLTRRSLRDSNDSLRFRIAFLIGELLQEGQT</sequence>
<gene>
    <name evidence="1" type="ORF">ACI1P1_05290</name>
</gene>
<reference evidence="1" key="1">
    <citation type="submission" date="2024-12" db="EMBL/GenBank/DDBJ databases">
        <authorList>
            <person name="Wu N."/>
        </authorList>
    </citation>
    <scope>NUCLEOTIDE SEQUENCE</scope>
    <source>
        <strain evidence="1">P15</strain>
    </source>
</reference>
<dbReference type="Proteomes" id="UP001631969">
    <property type="component" value="Unassembled WGS sequence"/>
</dbReference>